<name>A0A2H3DWY8_ARMGA</name>
<dbReference type="Proteomes" id="UP000217790">
    <property type="component" value="Unassembled WGS sequence"/>
</dbReference>
<keyword evidence="2" id="KW-1185">Reference proteome</keyword>
<dbReference type="AlphaFoldDB" id="A0A2H3DWY8"/>
<accession>A0A2H3DWY8</accession>
<dbReference type="EMBL" id="KZ293660">
    <property type="protein sequence ID" value="PBK91976.1"/>
    <property type="molecule type" value="Genomic_DNA"/>
</dbReference>
<dbReference type="InParanoid" id="A0A2H3DWY8"/>
<organism evidence="1 2">
    <name type="scientific">Armillaria gallica</name>
    <name type="common">Bulbous honey fungus</name>
    <name type="synonym">Armillaria bulbosa</name>
    <dbReference type="NCBI Taxonomy" id="47427"/>
    <lineage>
        <taxon>Eukaryota</taxon>
        <taxon>Fungi</taxon>
        <taxon>Dikarya</taxon>
        <taxon>Basidiomycota</taxon>
        <taxon>Agaricomycotina</taxon>
        <taxon>Agaricomycetes</taxon>
        <taxon>Agaricomycetidae</taxon>
        <taxon>Agaricales</taxon>
        <taxon>Marasmiineae</taxon>
        <taxon>Physalacriaceae</taxon>
        <taxon>Armillaria</taxon>
    </lineage>
</organism>
<evidence type="ECO:0000313" key="1">
    <source>
        <dbReference type="EMBL" id="PBK91976.1"/>
    </source>
</evidence>
<evidence type="ECO:0000313" key="2">
    <source>
        <dbReference type="Proteomes" id="UP000217790"/>
    </source>
</evidence>
<sequence length="125" mass="14480">MEILSNLEGVPRQGELKVFGQYSFTCEFKVIANHRYPIPDGLYTLIGNRGAVYPRENDMLHWVAGKMQDGKFRKCSVFSMADDGERRKLLGFYRTWVTPGMRPDVMPYTWHRLLHHTCVGGIDKK</sequence>
<reference evidence="2" key="1">
    <citation type="journal article" date="2017" name="Nat. Ecol. Evol.">
        <title>Genome expansion and lineage-specific genetic innovations in the forest pathogenic fungi Armillaria.</title>
        <authorList>
            <person name="Sipos G."/>
            <person name="Prasanna A.N."/>
            <person name="Walter M.C."/>
            <person name="O'Connor E."/>
            <person name="Balint B."/>
            <person name="Krizsan K."/>
            <person name="Kiss B."/>
            <person name="Hess J."/>
            <person name="Varga T."/>
            <person name="Slot J."/>
            <person name="Riley R."/>
            <person name="Boka B."/>
            <person name="Rigling D."/>
            <person name="Barry K."/>
            <person name="Lee J."/>
            <person name="Mihaltcheva S."/>
            <person name="LaButti K."/>
            <person name="Lipzen A."/>
            <person name="Waldron R."/>
            <person name="Moloney N.M."/>
            <person name="Sperisen C."/>
            <person name="Kredics L."/>
            <person name="Vagvoelgyi C."/>
            <person name="Patrignani A."/>
            <person name="Fitzpatrick D."/>
            <person name="Nagy I."/>
            <person name="Doyle S."/>
            <person name="Anderson J.B."/>
            <person name="Grigoriev I.V."/>
            <person name="Gueldener U."/>
            <person name="Muensterkoetter M."/>
            <person name="Nagy L.G."/>
        </authorList>
    </citation>
    <scope>NUCLEOTIDE SEQUENCE [LARGE SCALE GENOMIC DNA]</scope>
    <source>
        <strain evidence="2">Ar21-2</strain>
    </source>
</reference>
<protein>
    <submittedName>
        <fullName evidence="1">Uncharacterized protein</fullName>
    </submittedName>
</protein>
<proteinExistence type="predicted"/>
<gene>
    <name evidence="1" type="ORF">ARMGADRAFT_1031434</name>
</gene>